<evidence type="ECO:0000256" key="3">
    <source>
        <dbReference type="PIRSR" id="PIRSR600997-1"/>
    </source>
</evidence>
<dbReference type="Gene3D" id="3.40.50.1820">
    <property type="entry name" value="alpha/beta hydrolase"/>
    <property type="match status" value="1"/>
</dbReference>
<dbReference type="PRINTS" id="PR00878">
    <property type="entry name" value="CHOLNESTRASE"/>
</dbReference>
<sequence>MTSLSEVTTPDGRVRGTRERHVLRWRSIPYAAPPVGDLRFRAPAPVQPWRGVIDATRFGFASIQHRTGSQIGPRTIQPQSEDCLTLNITAPAEPSSTPRPVMVFIHGGGYVFGTSAVELYSGASLVRRGGVIVVSMNYRLGALGYVDFSQFSTPDRPIESNLGLRDQVAALQWVQRNIASFGGDPSNVTIFGESAGGAAIATLLATPAAKGLFHRGISESPMADLVTDQQTAADFGAQILDKLGGVPRLLVDADAQDIRRAFSAVGKHWFGERPGLVPTVPVVDGDYLPKHPIAAYEDGSAHRVPLIIGTNRDEGTLFDRYIDELPTKPARIATMFEQAGVPIDRIAAAYQGYPAPDAAIRIGGDYMFWRPTFAVAERHSQHAPTYNYRYDFSPRLFDRMRLRATHASELLAVFGFGETIAGRALTAAGGRRGLRRVTQLVQSHWLSFAKYGAPLSSWPQYTADHRKTLILDATPHVETDMDRDRRLAWTEYNDHVESVRAEAAN</sequence>
<dbReference type="Proteomes" id="UP000535543">
    <property type="component" value="Unassembled WGS sequence"/>
</dbReference>
<feature type="active site" description="Charge relay system" evidence="3">
    <location>
        <position position="406"/>
    </location>
</feature>
<accession>A0A848KCH5</accession>
<dbReference type="Pfam" id="PF00135">
    <property type="entry name" value="COesterase"/>
    <property type="match status" value="1"/>
</dbReference>
<organism evidence="6 7">
    <name type="scientific">Antrihabitans stalactiti</name>
    <dbReference type="NCBI Taxonomy" id="2584121"/>
    <lineage>
        <taxon>Bacteria</taxon>
        <taxon>Bacillati</taxon>
        <taxon>Actinomycetota</taxon>
        <taxon>Actinomycetes</taxon>
        <taxon>Mycobacteriales</taxon>
        <taxon>Nocardiaceae</taxon>
        <taxon>Antrihabitans</taxon>
    </lineage>
</organism>
<evidence type="ECO:0000256" key="1">
    <source>
        <dbReference type="ARBA" id="ARBA00005964"/>
    </source>
</evidence>
<reference evidence="6 7" key="1">
    <citation type="submission" date="2019-05" db="EMBL/GenBank/DDBJ databases">
        <authorList>
            <person name="Lee S.D."/>
        </authorList>
    </citation>
    <scope>NUCLEOTIDE SEQUENCE [LARGE SCALE GENOMIC DNA]</scope>
    <source>
        <strain evidence="6 7">YC2-7</strain>
    </source>
</reference>
<dbReference type="PANTHER" id="PTHR11559">
    <property type="entry name" value="CARBOXYLESTERASE"/>
    <property type="match status" value="1"/>
</dbReference>
<evidence type="ECO:0000256" key="4">
    <source>
        <dbReference type="RuleBase" id="RU361235"/>
    </source>
</evidence>
<proteinExistence type="inferred from homology"/>
<dbReference type="InterPro" id="IPR000997">
    <property type="entry name" value="Cholinesterase"/>
</dbReference>
<dbReference type="AlphaFoldDB" id="A0A848KCH5"/>
<name>A0A848KCH5_9NOCA</name>
<protein>
    <recommendedName>
        <fullName evidence="4">Carboxylic ester hydrolase</fullName>
        <ecNumber evidence="4">3.1.1.-</ecNumber>
    </recommendedName>
</protein>
<dbReference type="InterPro" id="IPR029058">
    <property type="entry name" value="AB_hydrolase_fold"/>
</dbReference>
<dbReference type="EC" id="3.1.1.-" evidence="4"/>
<feature type="active site" description="Acyl-ester intermediate" evidence="3">
    <location>
        <position position="194"/>
    </location>
</feature>
<gene>
    <name evidence="6" type="ORF">FGL95_16010</name>
</gene>
<feature type="active site" description="Charge relay system" evidence="3">
    <location>
        <position position="314"/>
    </location>
</feature>
<comment type="caution">
    <text evidence="6">The sequence shown here is derived from an EMBL/GenBank/DDBJ whole genome shotgun (WGS) entry which is preliminary data.</text>
</comment>
<keyword evidence="2 4" id="KW-0378">Hydrolase</keyword>
<evidence type="ECO:0000313" key="7">
    <source>
        <dbReference type="Proteomes" id="UP000535543"/>
    </source>
</evidence>
<keyword evidence="7" id="KW-1185">Reference proteome</keyword>
<comment type="similarity">
    <text evidence="1 4">Belongs to the type-B carboxylesterase/lipase family.</text>
</comment>
<dbReference type="InterPro" id="IPR002018">
    <property type="entry name" value="CarbesteraseB"/>
</dbReference>
<evidence type="ECO:0000256" key="2">
    <source>
        <dbReference type="ARBA" id="ARBA00022801"/>
    </source>
</evidence>
<dbReference type="EMBL" id="VCQU01000005">
    <property type="protein sequence ID" value="NMN96545.1"/>
    <property type="molecule type" value="Genomic_DNA"/>
</dbReference>
<dbReference type="SUPFAM" id="SSF53474">
    <property type="entry name" value="alpha/beta-Hydrolases"/>
    <property type="match status" value="1"/>
</dbReference>
<reference evidence="6 7" key="2">
    <citation type="submission" date="2020-06" db="EMBL/GenBank/DDBJ databases">
        <title>Antribacter stalactiti gen. nov., sp. nov., a new member of the family Nacardiaceae isolated from a cave.</title>
        <authorList>
            <person name="Kim I.S."/>
        </authorList>
    </citation>
    <scope>NUCLEOTIDE SEQUENCE [LARGE SCALE GENOMIC DNA]</scope>
    <source>
        <strain evidence="6 7">YC2-7</strain>
    </source>
</reference>
<feature type="domain" description="Carboxylesterase type B" evidence="5">
    <location>
        <begin position="6"/>
        <end position="481"/>
    </location>
</feature>
<dbReference type="InterPro" id="IPR019826">
    <property type="entry name" value="Carboxylesterase_B_AS"/>
</dbReference>
<dbReference type="PROSITE" id="PS00122">
    <property type="entry name" value="CARBOXYLESTERASE_B_1"/>
    <property type="match status" value="1"/>
</dbReference>
<dbReference type="InterPro" id="IPR050309">
    <property type="entry name" value="Type-B_Carboxylest/Lipase"/>
</dbReference>
<dbReference type="GO" id="GO:0004104">
    <property type="term" value="F:cholinesterase activity"/>
    <property type="evidence" value="ECO:0007669"/>
    <property type="project" value="InterPro"/>
</dbReference>
<evidence type="ECO:0000259" key="5">
    <source>
        <dbReference type="Pfam" id="PF00135"/>
    </source>
</evidence>
<evidence type="ECO:0000313" key="6">
    <source>
        <dbReference type="EMBL" id="NMN96545.1"/>
    </source>
</evidence>
<dbReference type="RefSeq" id="WP_169588575.1">
    <property type="nucleotide sequence ID" value="NZ_VCQU01000005.1"/>
</dbReference>